<dbReference type="SMART" id="SM00062">
    <property type="entry name" value="PBPb"/>
    <property type="match status" value="1"/>
</dbReference>
<name>A0A6A7MXP6_9BURK</name>
<dbReference type="AlphaFoldDB" id="A0A6A7MXP6"/>
<accession>A0A6A7MXP6</accession>
<comment type="caution">
    <text evidence="4">The sequence shown here is derived from an EMBL/GenBank/DDBJ whole genome shotgun (WGS) entry which is preliminary data.</text>
</comment>
<sequence length="419" mass="46654">MGNDHLSAGRQAPAAAAFEACAGWRGCVHRRRPPHLSRCLRRLSWHRWWRQAACRGGDEGQHHGAQRRSAQSDRRHAGRHRGPALRREGKHAGHAGLRGQVERQGNRRPVQLPARELGRAGRHGWRVPGEGSADGGEAVINRRWLVAQRCSPQQSGGFVPGKSRLAAVLLFACGFAHAGAYRCVSLNYPPLIQQDAGRPVHGLAVDIVTSVMASLGHTVSVEILPWGRALALMRQGERDCIFTIFQSPEREHFLDFSRESLIPQIIYFYARDDNSARFDGDFAALAGLRVGTVLSVNYGARFEAARPQLAIREVPTLEQNFRKLTLGRVDLIPSNMYTASYTLDKLLGAELAGHIVKLPQAIDSVPSYIAFAKGRQLAALRDQFDRGLRALIASGEYRRLLERYRIEWTPELSRQVEGR</sequence>
<gene>
    <name evidence="4" type="ORF">GEV02_05110</name>
</gene>
<dbReference type="InterPro" id="IPR001638">
    <property type="entry name" value="Solute-binding_3/MltF_N"/>
</dbReference>
<dbReference type="Proteomes" id="UP000440498">
    <property type="component" value="Unassembled WGS sequence"/>
</dbReference>
<dbReference type="EMBL" id="WHUG01000002">
    <property type="protein sequence ID" value="MQA37521.1"/>
    <property type="molecule type" value="Genomic_DNA"/>
</dbReference>
<feature type="region of interest" description="Disordered" evidence="2">
    <location>
        <begin position="55"/>
        <end position="134"/>
    </location>
</feature>
<evidence type="ECO:0000313" key="4">
    <source>
        <dbReference type="EMBL" id="MQA37521.1"/>
    </source>
</evidence>
<protein>
    <submittedName>
        <fullName evidence="4">Transporter substrate-binding domain-containing protein</fullName>
    </submittedName>
</protein>
<feature type="domain" description="Solute-binding protein family 3/N-terminal" evidence="3">
    <location>
        <begin position="180"/>
        <end position="407"/>
    </location>
</feature>
<dbReference type="PANTHER" id="PTHR35936:SF25">
    <property type="entry name" value="ABC TRANSPORTER SUBSTRATE-BINDING PROTEIN"/>
    <property type="match status" value="1"/>
</dbReference>
<keyword evidence="1" id="KW-0732">Signal</keyword>
<reference evidence="4 5" key="1">
    <citation type="submission" date="2019-10" db="EMBL/GenBank/DDBJ databases">
        <title>Two novel species isolated from a subtropical stream in China.</title>
        <authorList>
            <person name="Lu H."/>
        </authorList>
    </citation>
    <scope>NUCLEOTIDE SEQUENCE [LARGE SCALE GENOMIC DNA]</scope>
    <source>
        <strain evidence="4 5">FT29W</strain>
    </source>
</reference>
<dbReference type="PANTHER" id="PTHR35936">
    <property type="entry name" value="MEMBRANE-BOUND LYTIC MUREIN TRANSGLYCOSYLASE F"/>
    <property type="match status" value="1"/>
</dbReference>
<dbReference type="Pfam" id="PF00497">
    <property type="entry name" value="SBP_bac_3"/>
    <property type="match status" value="1"/>
</dbReference>
<dbReference type="Gene3D" id="3.40.190.10">
    <property type="entry name" value="Periplasmic binding protein-like II"/>
    <property type="match status" value="2"/>
</dbReference>
<dbReference type="SUPFAM" id="SSF53850">
    <property type="entry name" value="Periplasmic binding protein-like II"/>
    <property type="match status" value="1"/>
</dbReference>
<evidence type="ECO:0000259" key="3">
    <source>
        <dbReference type="SMART" id="SM00062"/>
    </source>
</evidence>
<evidence type="ECO:0000313" key="5">
    <source>
        <dbReference type="Proteomes" id="UP000440498"/>
    </source>
</evidence>
<evidence type="ECO:0000256" key="2">
    <source>
        <dbReference type="SAM" id="MobiDB-lite"/>
    </source>
</evidence>
<proteinExistence type="predicted"/>
<evidence type="ECO:0000256" key="1">
    <source>
        <dbReference type="ARBA" id="ARBA00022729"/>
    </source>
</evidence>
<organism evidence="4 5">
    <name type="scientific">Rugamonas aquatica</name>
    <dbReference type="NCBI Taxonomy" id="2743357"/>
    <lineage>
        <taxon>Bacteria</taxon>
        <taxon>Pseudomonadati</taxon>
        <taxon>Pseudomonadota</taxon>
        <taxon>Betaproteobacteria</taxon>
        <taxon>Burkholderiales</taxon>
        <taxon>Oxalobacteraceae</taxon>
        <taxon>Telluria group</taxon>
        <taxon>Rugamonas</taxon>
    </lineage>
</organism>
<keyword evidence="5" id="KW-1185">Reference proteome</keyword>